<organism evidence="1 2">
    <name type="scientific">Adineta ricciae</name>
    <name type="common">Rotifer</name>
    <dbReference type="NCBI Taxonomy" id="249248"/>
    <lineage>
        <taxon>Eukaryota</taxon>
        <taxon>Metazoa</taxon>
        <taxon>Spiralia</taxon>
        <taxon>Gnathifera</taxon>
        <taxon>Rotifera</taxon>
        <taxon>Eurotatoria</taxon>
        <taxon>Bdelloidea</taxon>
        <taxon>Adinetida</taxon>
        <taxon>Adinetidae</taxon>
        <taxon>Adineta</taxon>
    </lineage>
</organism>
<proteinExistence type="predicted"/>
<reference evidence="1" key="1">
    <citation type="submission" date="2021-02" db="EMBL/GenBank/DDBJ databases">
        <authorList>
            <person name="Nowell W R."/>
        </authorList>
    </citation>
    <scope>NUCLEOTIDE SEQUENCE</scope>
</reference>
<accession>A0A814SRK8</accession>
<gene>
    <name evidence="1" type="ORF">XAT740_LOCUS20969</name>
</gene>
<protein>
    <submittedName>
        <fullName evidence="1">Uncharacterized protein</fullName>
    </submittedName>
</protein>
<dbReference type="AlphaFoldDB" id="A0A814SRK8"/>
<name>A0A814SRK8_ADIRI</name>
<comment type="caution">
    <text evidence="1">The sequence shown here is derived from an EMBL/GenBank/DDBJ whole genome shotgun (WGS) entry which is preliminary data.</text>
</comment>
<keyword evidence="2" id="KW-1185">Reference proteome</keyword>
<evidence type="ECO:0000313" key="1">
    <source>
        <dbReference type="EMBL" id="CAF1151371.1"/>
    </source>
</evidence>
<sequence>MSNDAHASGEVPDTSIVWVDLSIGDPKDYQILKAAFSSTTDPEHVKPVPLFDHEFLEICRTVNFGGIQVALAAFTNIERCIEYLKENRHRKIFLITSASMGRSLLPLIDLHCRDVFTDQETNELYWMVDYIDYIPTTFNFDKDLLVRLVHDIADYFRIKSIRLLAKNPRDYSVIKSHLNWALILYQRYYELDKVEFKDQVNEVKRLLDEIEEIVEAMNV</sequence>
<dbReference type="EMBL" id="CAJNOR010001487">
    <property type="protein sequence ID" value="CAF1151371.1"/>
    <property type="molecule type" value="Genomic_DNA"/>
</dbReference>
<evidence type="ECO:0000313" key="2">
    <source>
        <dbReference type="Proteomes" id="UP000663828"/>
    </source>
</evidence>
<dbReference type="Proteomes" id="UP000663828">
    <property type="component" value="Unassembled WGS sequence"/>
</dbReference>